<accession>A0ABV7WVN0</accession>
<keyword evidence="4 7" id="KW-0812">Transmembrane</keyword>
<evidence type="ECO:0000256" key="7">
    <source>
        <dbReference type="RuleBase" id="RU363032"/>
    </source>
</evidence>
<evidence type="ECO:0000313" key="9">
    <source>
        <dbReference type="EMBL" id="MFC3703236.1"/>
    </source>
</evidence>
<organism evidence="9 10">
    <name type="scientific">Devosia honganensis</name>
    <dbReference type="NCBI Taxonomy" id="1610527"/>
    <lineage>
        <taxon>Bacteria</taxon>
        <taxon>Pseudomonadati</taxon>
        <taxon>Pseudomonadota</taxon>
        <taxon>Alphaproteobacteria</taxon>
        <taxon>Hyphomicrobiales</taxon>
        <taxon>Devosiaceae</taxon>
        <taxon>Devosia</taxon>
    </lineage>
</organism>
<dbReference type="InterPro" id="IPR051393">
    <property type="entry name" value="ABC_transporter_permease"/>
</dbReference>
<sequence>MKLSRNALYGSLLLLPAAVLLWTFTYQPILTTMVNSLFSTPRGRRPAEFVGLENYEVMINDPVFWKSLINNGIYAVTTIPLSMALALAMALLVNSKLRGQGLVRMAYFTPTVLPMVAVANIWLFFYAPDYGLIDQFLRPFGLAGSNLLGTPETALWALIVITVWKEAGFFMIFYLAALQQISPTLLEAARLEGASPWQILRRVTLPLLMPTTLFVSINAVIGAFRLVDHVIAMTKGGPDNATTLLLFYIYQTGFSFWDTSYAATLTVVLLAILALIALFQFGYADKRVHYR</sequence>
<dbReference type="Gene3D" id="1.10.3720.10">
    <property type="entry name" value="MetI-like"/>
    <property type="match status" value="1"/>
</dbReference>
<dbReference type="SUPFAM" id="SSF161098">
    <property type="entry name" value="MetI-like"/>
    <property type="match status" value="1"/>
</dbReference>
<name>A0ABV7WVN0_9HYPH</name>
<evidence type="ECO:0000256" key="6">
    <source>
        <dbReference type="ARBA" id="ARBA00023136"/>
    </source>
</evidence>
<comment type="similarity">
    <text evidence="7">Belongs to the binding-protein-dependent transport system permease family.</text>
</comment>
<dbReference type="Pfam" id="PF00528">
    <property type="entry name" value="BPD_transp_1"/>
    <property type="match status" value="1"/>
</dbReference>
<gene>
    <name evidence="9" type="ORF">ACFOOL_00530</name>
</gene>
<dbReference type="CDD" id="cd06261">
    <property type="entry name" value="TM_PBP2"/>
    <property type="match status" value="1"/>
</dbReference>
<evidence type="ECO:0000259" key="8">
    <source>
        <dbReference type="PROSITE" id="PS50928"/>
    </source>
</evidence>
<comment type="subcellular location">
    <subcellularLocation>
        <location evidence="1 7">Cell membrane</location>
        <topology evidence="1 7">Multi-pass membrane protein</topology>
    </subcellularLocation>
</comment>
<dbReference type="InterPro" id="IPR035906">
    <property type="entry name" value="MetI-like_sf"/>
</dbReference>
<evidence type="ECO:0000313" key="10">
    <source>
        <dbReference type="Proteomes" id="UP001595613"/>
    </source>
</evidence>
<keyword evidence="6 7" id="KW-0472">Membrane</keyword>
<feature type="transmembrane region" description="Helical" evidence="7">
    <location>
        <begin position="7"/>
        <end position="29"/>
    </location>
</feature>
<evidence type="ECO:0000256" key="4">
    <source>
        <dbReference type="ARBA" id="ARBA00022692"/>
    </source>
</evidence>
<comment type="caution">
    <text evidence="9">The sequence shown here is derived from an EMBL/GenBank/DDBJ whole genome shotgun (WGS) entry which is preliminary data.</text>
</comment>
<proteinExistence type="inferred from homology"/>
<keyword evidence="10" id="KW-1185">Reference proteome</keyword>
<evidence type="ECO:0000256" key="5">
    <source>
        <dbReference type="ARBA" id="ARBA00022989"/>
    </source>
</evidence>
<dbReference type="Proteomes" id="UP001595613">
    <property type="component" value="Unassembled WGS sequence"/>
</dbReference>
<feature type="domain" description="ABC transmembrane type-1" evidence="8">
    <location>
        <begin position="68"/>
        <end position="278"/>
    </location>
</feature>
<feature type="transmembrane region" description="Helical" evidence="7">
    <location>
        <begin position="105"/>
        <end position="127"/>
    </location>
</feature>
<feature type="transmembrane region" description="Helical" evidence="7">
    <location>
        <begin position="199"/>
        <end position="224"/>
    </location>
</feature>
<dbReference type="InterPro" id="IPR000515">
    <property type="entry name" value="MetI-like"/>
</dbReference>
<feature type="transmembrane region" description="Helical" evidence="7">
    <location>
        <begin position="154"/>
        <end position="178"/>
    </location>
</feature>
<protein>
    <submittedName>
        <fullName evidence="9">Carbohydrate ABC transporter permease</fullName>
    </submittedName>
</protein>
<keyword evidence="3" id="KW-1003">Cell membrane</keyword>
<evidence type="ECO:0000256" key="2">
    <source>
        <dbReference type="ARBA" id="ARBA00022448"/>
    </source>
</evidence>
<dbReference type="EMBL" id="JBHRYD010000001">
    <property type="protein sequence ID" value="MFC3703236.1"/>
    <property type="molecule type" value="Genomic_DNA"/>
</dbReference>
<keyword evidence="2 7" id="KW-0813">Transport</keyword>
<dbReference type="RefSeq" id="WP_380093912.1">
    <property type="nucleotide sequence ID" value="NZ_JBHRYD010000001.1"/>
</dbReference>
<keyword evidence="5 7" id="KW-1133">Transmembrane helix</keyword>
<feature type="transmembrane region" description="Helical" evidence="7">
    <location>
        <begin position="72"/>
        <end position="93"/>
    </location>
</feature>
<reference evidence="10" key="1">
    <citation type="journal article" date="2019" name="Int. J. Syst. Evol. Microbiol.">
        <title>The Global Catalogue of Microorganisms (GCM) 10K type strain sequencing project: providing services to taxonomists for standard genome sequencing and annotation.</title>
        <authorList>
            <consortium name="The Broad Institute Genomics Platform"/>
            <consortium name="The Broad Institute Genome Sequencing Center for Infectious Disease"/>
            <person name="Wu L."/>
            <person name="Ma J."/>
        </authorList>
    </citation>
    <scope>NUCLEOTIDE SEQUENCE [LARGE SCALE GENOMIC DNA]</scope>
    <source>
        <strain evidence="10">KCTC 42281</strain>
    </source>
</reference>
<dbReference type="PANTHER" id="PTHR30193">
    <property type="entry name" value="ABC TRANSPORTER PERMEASE PROTEIN"/>
    <property type="match status" value="1"/>
</dbReference>
<feature type="transmembrane region" description="Helical" evidence="7">
    <location>
        <begin position="261"/>
        <end position="283"/>
    </location>
</feature>
<evidence type="ECO:0000256" key="3">
    <source>
        <dbReference type="ARBA" id="ARBA00022475"/>
    </source>
</evidence>
<evidence type="ECO:0000256" key="1">
    <source>
        <dbReference type="ARBA" id="ARBA00004651"/>
    </source>
</evidence>
<dbReference type="PANTHER" id="PTHR30193:SF37">
    <property type="entry name" value="INNER MEMBRANE ABC TRANSPORTER PERMEASE PROTEIN YCJO"/>
    <property type="match status" value="1"/>
</dbReference>
<dbReference type="PROSITE" id="PS50928">
    <property type="entry name" value="ABC_TM1"/>
    <property type="match status" value="1"/>
</dbReference>